<name>A0ABU8XTG2_9PROT</name>
<dbReference type="InterPro" id="IPR030811">
    <property type="entry name" value="SoxH-rel_PQQ_1"/>
</dbReference>
<proteinExistence type="inferred from homology"/>
<evidence type="ECO:0000259" key="2">
    <source>
        <dbReference type="SMART" id="SM00849"/>
    </source>
</evidence>
<protein>
    <submittedName>
        <fullName evidence="3">Quinoprotein relay system zinc metallohydrolase 1</fullName>
    </submittedName>
</protein>
<dbReference type="InterPro" id="IPR006311">
    <property type="entry name" value="TAT_signal"/>
</dbReference>
<dbReference type="PANTHER" id="PTHR42951:SF4">
    <property type="entry name" value="ACYL-COENZYME A THIOESTERASE MBLAC2"/>
    <property type="match status" value="1"/>
</dbReference>
<reference evidence="3 4" key="1">
    <citation type="submission" date="2024-01" db="EMBL/GenBank/DDBJ databases">
        <title>Multi-omics insights into the function and evolution of sodium benzoate biodegradation pathways in Benzoatithermus flavus gen. nov., sp. nov. from hot spring.</title>
        <authorList>
            <person name="Hu C.-J."/>
            <person name="Li W.-J."/>
        </authorList>
    </citation>
    <scope>NUCLEOTIDE SEQUENCE [LARGE SCALE GENOMIC DNA]</scope>
    <source>
        <strain evidence="3 4">SYSU G07066</strain>
    </source>
</reference>
<dbReference type="RefSeq" id="WP_418160353.1">
    <property type="nucleotide sequence ID" value="NZ_JBBLZC010000015.1"/>
</dbReference>
<evidence type="ECO:0000313" key="4">
    <source>
        <dbReference type="Proteomes" id="UP001375743"/>
    </source>
</evidence>
<dbReference type="EMBL" id="JBBLZC010000015">
    <property type="protein sequence ID" value="MEK0084501.1"/>
    <property type="molecule type" value="Genomic_DNA"/>
</dbReference>
<accession>A0ABU8XTG2</accession>
<dbReference type="PANTHER" id="PTHR42951">
    <property type="entry name" value="METALLO-BETA-LACTAMASE DOMAIN-CONTAINING"/>
    <property type="match status" value="1"/>
</dbReference>
<dbReference type="SUPFAM" id="SSF56281">
    <property type="entry name" value="Metallo-hydrolase/oxidoreductase"/>
    <property type="match status" value="1"/>
</dbReference>
<dbReference type="Pfam" id="PF00753">
    <property type="entry name" value="Lactamase_B"/>
    <property type="match status" value="1"/>
</dbReference>
<dbReference type="CDD" id="cd16282">
    <property type="entry name" value="metallo-hydrolase-like_MBL-fold"/>
    <property type="match status" value="1"/>
</dbReference>
<comment type="caution">
    <text evidence="3">The sequence shown here is derived from an EMBL/GenBank/DDBJ whole genome shotgun (WGS) entry which is preliminary data.</text>
</comment>
<feature type="domain" description="Metallo-beta-lactamase" evidence="2">
    <location>
        <begin position="66"/>
        <end position="246"/>
    </location>
</feature>
<gene>
    <name evidence="3" type="ORF">U1T56_15195</name>
</gene>
<dbReference type="SMART" id="SM00849">
    <property type="entry name" value="Lactamase_B"/>
    <property type="match status" value="1"/>
</dbReference>
<keyword evidence="4" id="KW-1185">Reference proteome</keyword>
<evidence type="ECO:0000256" key="1">
    <source>
        <dbReference type="ARBA" id="ARBA00005250"/>
    </source>
</evidence>
<dbReference type="PROSITE" id="PS51318">
    <property type="entry name" value="TAT"/>
    <property type="match status" value="1"/>
</dbReference>
<organism evidence="3 4">
    <name type="scientific">Benzoatithermus flavus</name>
    <dbReference type="NCBI Taxonomy" id="3108223"/>
    <lineage>
        <taxon>Bacteria</taxon>
        <taxon>Pseudomonadati</taxon>
        <taxon>Pseudomonadota</taxon>
        <taxon>Alphaproteobacteria</taxon>
        <taxon>Geminicoccales</taxon>
        <taxon>Geminicoccaceae</taxon>
        <taxon>Benzoatithermus</taxon>
    </lineage>
</organism>
<comment type="similarity">
    <text evidence="1">Belongs to the metallo-beta-lactamase superfamily. Class-B beta-lactamase family.</text>
</comment>
<evidence type="ECO:0000313" key="3">
    <source>
        <dbReference type="EMBL" id="MEK0084501.1"/>
    </source>
</evidence>
<dbReference type="InterPro" id="IPR001279">
    <property type="entry name" value="Metallo-B-lactamas"/>
</dbReference>
<dbReference type="Gene3D" id="3.60.15.10">
    <property type="entry name" value="Ribonuclease Z/Hydroxyacylglutathione hydrolase-like"/>
    <property type="match status" value="1"/>
</dbReference>
<dbReference type="InterPro" id="IPR050855">
    <property type="entry name" value="NDM-1-like"/>
</dbReference>
<dbReference type="Proteomes" id="UP001375743">
    <property type="component" value="Unassembled WGS sequence"/>
</dbReference>
<sequence length="322" mass="35244">MILDRRSLVRGLMGSTAAAATLPLARRSALAAIELRYGLEPRQAAPGIWLFEGRTEYFSVRNGGNIVNTCFVDTGEGLVVFDTGPCRIYGEEMRAAIRRASPMPVRQVVLSHAHPDHYLGNQAFTDVPIMAGPATRAMLQELAGPFADNMYRLIDVWMRGTETVPPTEDLAAGLLPFGRRRLEVLLLAGHTRQDAALFDHDTGTLIAGDLVFWNRAPTTPSADIPSWLRSLDRLEAMAPKRVVPGHGGVSEGVVAIRQTRRYLEWLAATLGEAAEKGLAMAEAMRLPIPAEFQDIAVLPGEYVRSVSHLYPAIEQATLPRIN</sequence>
<dbReference type="InterPro" id="IPR036866">
    <property type="entry name" value="RibonucZ/Hydroxyglut_hydro"/>
</dbReference>
<dbReference type="NCBIfam" id="TIGR04558">
    <property type="entry name" value="SoxH_rel_PQQ_1"/>
    <property type="match status" value="1"/>
</dbReference>